<reference evidence="4" key="2">
    <citation type="journal article" date="2014" name="ISME J.">
        <title>Microbial stratification in low pH oxic and suboxic macroscopic growths along an acid mine drainage.</title>
        <authorList>
            <person name="Mendez-Garcia C."/>
            <person name="Mesa V."/>
            <person name="Sprenger R.R."/>
            <person name="Richter M."/>
            <person name="Diez M.S."/>
            <person name="Solano J."/>
            <person name="Bargiela R."/>
            <person name="Golyshina O.V."/>
            <person name="Manteca A."/>
            <person name="Ramos J.L."/>
            <person name="Gallego J.R."/>
            <person name="Llorente I."/>
            <person name="Martins Dos Santos V.A."/>
            <person name="Jensen O.N."/>
            <person name="Pelaez A.I."/>
            <person name="Sanchez J."/>
            <person name="Ferrer M."/>
        </authorList>
    </citation>
    <scope>NUCLEOTIDE SEQUENCE</scope>
</reference>
<gene>
    <name evidence="4" type="ORF">B2A_05958</name>
</gene>
<dbReference type="EMBL" id="AUZZ01004172">
    <property type="protein sequence ID" value="EQD54897.1"/>
    <property type="molecule type" value="Genomic_DNA"/>
</dbReference>
<organism evidence="4">
    <name type="scientific">mine drainage metagenome</name>
    <dbReference type="NCBI Taxonomy" id="410659"/>
    <lineage>
        <taxon>unclassified sequences</taxon>
        <taxon>metagenomes</taxon>
        <taxon>ecological metagenomes</taxon>
    </lineage>
</organism>
<name>T1ACU5_9ZZZZ</name>
<dbReference type="SMART" id="SM01329">
    <property type="entry name" value="Iso_dh"/>
    <property type="match status" value="1"/>
</dbReference>
<dbReference type="AlphaFoldDB" id="T1ACU5"/>
<dbReference type="GO" id="GO:0004449">
    <property type="term" value="F:isocitrate dehydrogenase (NAD+) activity"/>
    <property type="evidence" value="ECO:0007669"/>
    <property type="project" value="TreeGrafter"/>
</dbReference>
<evidence type="ECO:0000313" key="4">
    <source>
        <dbReference type="EMBL" id="EQD54897.1"/>
    </source>
</evidence>
<dbReference type="Gene3D" id="3.40.718.10">
    <property type="entry name" value="Isopropylmalate Dehydrogenase"/>
    <property type="match status" value="1"/>
</dbReference>
<dbReference type="GO" id="GO:0006102">
    <property type="term" value="P:isocitrate metabolic process"/>
    <property type="evidence" value="ECO:0007669"/>
    <property type="project" value="TreeGrafter"/>
</dbReference>
<sequence>MLWLRKIFFGDIISDEGAEIVGGVGVGPGANIGDKYAMFEPIHGSAPKYTGMDKVDPIATILSVKMMFDWMGYKDAAAAVQKAVETVLKEGKILTYDLGGTSKCSEVGKAIASKV</sequence>
<reference evidence="4" key="1">
    <citation type="submission" date="2013-08" db="EMBL/GenBank/DDBJ databases">
        <authorList>
            <person name="Mendez C."/>
            <person name="Richter M."/>
            <person name="Ferrer M."/>
            <person name="Sanchez J."/>
        </authorList>
    </citation>
    <scope>NUCLEOTIDE SEQUENCE</scope>
</reference>
<feature type="domain" description="Isopropylmalate dehydrogenase-like" evidence="3">
    <location>
        <begin position="1"/>
        <end position="111"/>
    </location>
</feature>
<dbReference type="Pfam" id="PF00180">
    <property type="entry name" value="Iso_dh"/>
    <property type="match status" value="1"/>
</dbReference>
<evidence type="ECO:0000256" key="1">
    <source>
        <dbReference type="ARBA" id="ARBA00007769"/>
    </source>
</evidence>
<dbReference type="GO" id="GO:0006099">
    <property type="term" value="P:tricarboxylic acid cycle"/>
    <property type="evidence" value="ECO:0007669"/>
    <property type="project" value="TreeGrafter"/>
</dbReference>
<proteinExistence type="inferred from homology"/>
<dbReference type="PANTHER" id="PTHR11835:SF34">
    <property type="entry name" value="ISOCITRATE DEHYDROGENASE [NAD] SUBUNIT ALPHA, MITOCHONDRIAL"/>
    <property type="match status" value="1"/>
</dbReference>
<dbReference type="SUPFAM" id="SSF53659">
    <property type="entry name" value="Isocitrate/Isopropylmalate dehydrogenase-like"/>
    <property type="match status" value="1"/>
</dbReference>
<dbReference type="InterPro" id="IPR024084">
    <property type="entry name" value="IsoPropMal-DH-like_dom"/>
</dbReference>
<evidence type="ECO:0000259" key="3">
    <source>
        <dbReference type="SMART" id="SM01329"/>
    </source>
</evidence>
<protein>
    <submittedName>
        <fullName evidence="4">Isocitrate/isopropylmalate dehydrogenase</fullName>
        <ecNumber evidence="4">1.1.1.93</ecNumber>
    </submittedName>
</protein>
<dbReference type="GO" id="GO:0009027">
    <property type="term" value="F:tartrate dehydrogenase activity"/>
    <property type="evidence" value="ECO:0007669"/>
    <property type="project" value="UniProtKB-EC"/>
</dbReference>
<keyword evidence="2 4" id="KW-0560">Oxidoreductase</keyword>
<dbReference type="PANTHER" id="PTHR11835">
    <property type="entry name" value="DECARBOXYLATING DEHYDROGENASES-ISOCITRATE, ISOPROPYLMALATE, TARTRATE"/>
    <property type="match status" value="1"/>
</dbReference>
<evidence type="ECO:0000256" key="2">
    <source>
        <dbReference type="ARBA" id="ARBA00023002"/>
    </source>
</evidence>
<comment type="caution">
    <text evidence="4">The sequence shown here is derived from an EMBL/GenBank/DDBJ whole genome shotgun (WGS) entry which is preliminary data.</text>
</comment>
<dbReference type="EC" id="1.1.1.93" evidence="4"/>
<comment type="similarity">
    <text evidence="1">Belongs to the isocitrate and isopropylmalate dehydrogenases family.</text>
</comment>
<accession>T1ACU5</accession>